<keyword evidence="4" id="KW-0804">Transcription</keyword>
<reference evidence="6 7" key="1">
    <citation type="submission" date="2020-07" db="EMBL/GenBank/DDBJ databases">
        <title>Endozoicomonas sp. nov., isolated from sediment.</title>
        <authorList>
            <person name="Gu T."/>
        </authorList>
    </citation>
    <scope>NUCLEOTIDE SEQUENCE [LARGE SCALE GENOMIC DNA]</scope>
    <source>
        <strain evidence="6 7">SM1973</strain>
    </source>
</reference>
<protein>
    <submittedName>
        <fullName evidence="6">Transcriptional regulator GcvA</fullName>
    </submittedName>
</protein>
<dbReference type="Pfam" id="PF00126">
    <property type="entry name" value="HTH_1"/>
    <property type="match status" value="1"/>
</dbReference>
<dbReference type="RefSeq" id="WP_180569105.1">
    <property type="nucleotide sequence ID" value="NZ_JACCKB010000021.1"/>
</dbReference>
<comment type="caution">
    <text evidence="6">The sequence shown here is derived from an EMBL/GenBank/DDBJ whole genome shotgun (WGS) entry which is preliminary data.</text>
</comment>
<dbReference type="GO" id="GO:0006351">
    <property type="term" value="P:DNA-templated transcription"/>
    <property type="evidence" value="ECO:0007669"/>
    <property type="project" value="TreeGrafter"/>
</dbReference>
<sequence length="301" mass="34964">MPRYLPSLNALKAFEAAGRHQNFTLAANELFVTQGAISRQVKQLEEYLGFPLFERRGQTLQLTAAGKQYLAAIKEALDTMDEATQSLIQQFRPNETLTISVLPSLSSRWLIPKINQFKQQHPHLQLNIITSDNSDALFEENVDIVIRSSKEKSWSRVDATWLMNEELIPICSPDLLQKNYPINTVDDFHHYTLLEHTSRKHMWRNWFKQHNSKEPTEKRLGFEHYFMLIQAAQEKLGIALVPRFLIEQELTSHSLISPIPTPCTSRYSYYLITRKMKQIPQKISLFKEWILFICQASSTSN</sequence>
<evidence type="ECO:0000256" key="1">
    <source>
        <dbReference type="ARBA" id="ARBA00009437"/>
    </source>
</evidence>
<dbReference type="Gene3D" id="3.40.190.10">
    <property type="entry name" value="Periplasmic binding protein-like II"/>
    <property type="match status" value="2"/>
</dbReference>
<evidence type="ECO:0000256" key="4">
    <source>
        <dbReference type="ARBA" id="ARBA00023163"/>
    </source>
</evidence>
<dbReference type="PANTHER" id="PTHR30537">
    <property type="entry name" value="HTH-TYPE TRANSCRIPTIONAL REGULATOR"/>
    <property type="match status" value="1"/>
</dbReference>
<dbReference type="AlphaFoldDB" id="A0A853I399"/>
<dbReference type="PANTHER" id="PTHR30537:SF26">
    <property type="entry name" value="GLYCINE CLEAVAGE SYSTEM TRANSCRIPTIONAL ACTIVATOR"/>
    <property type="match status" value="1"/>
</dbReference>
<keyword evidence="7" id="KW-1185">Reference proteome</keyword>
<keyword evidence="3" id="KW-0238">DNA-binding</keyword>
<keyword evidence="2" id="KW-0805">Transcription regulation</keyword>
<dbReference type="SUPFAM" id="SSF53850">
    <property type="entry name" value="Periplasmic binding protein-like II"/>
    <property type="match status" value="1"/>
</dbReference>
<evidence type="ECO:0000313" key="6">
    <source>
        <dbReference type="EMBL" id="NYZ67079.1"/>
    </source>
</evidence>
<evidence type="ECO:0000313" key="7">
    <source>
        <dbReference type="Proteomes" id="UP000569732"/>
    </source>
</evidence>
<dbReference type="Pfam" id="PF03466">
    <property type="entry name" value="LysR_substrate"/>
    <property type="match status" value="1"/>
</dbReference>
<dbReference type="InterPro" id="IPR036390">
    <property type="entry name" value="WH_DNA-bd_sf"/>
</dbReference>
<organism evidence="6 7">
    <name type="scientific">Spartinivicinus marinus</name>
    <dbReference type="NCBI Taxonomy" id="2994442"/>
    <lineage>
        <taxon>Bacteria</taxon>
        <taxon>Pseudomonadati</taxon>
        <taxon>Pseudomonadota</taxon>
        <taxon>Gammaproteobacteria</taxon>
        <taxon>Oceanospirillales</taxon>
        <taxon>Zooshikellaceae</taxon>
        <taxon>Spartinivicinus</taxon>
    </lineage>
</organism>
<dbReference type="InterPro" id="IPR005119">
    <property type="entry name" value="LysR_subst-bd"/>
</dbReference>
<dbReference type="Proteomes" id="UP000569732">
    <property type="component" value="Unassembled WGS sequence"/>
</dbReference>
<dbReference type="InterPro" id="IPR000847">
    <property type="entry name" value="LysR_HTH_N"/>
</dbReference>
<evidence type="ECO:0000256" key="3">
    <source>
        <dbReference type="ARBA" id="ARBA00023125"/>
    </source>
</evidence>
<name>A0A853I399_9GAMM</name>
<dbReference type="GO" id="GO:0043565">
    <property type="term" value="F:sequence-specific DNA binding"/>
    <property type="evidence" value="ECO:0007669"/>
    <property type="project" value="TreeGrafter"/>
</dbReference>
<dbReference type="PROSITE" id="PS50931">
    <property type="entry name" value="HTH_LYSR"/>
    <property type="match status" value="1"/>
</dbReference>
<dbReference type="PRINTS" id="PR00039">
    <property type="entry name" value="HTHLYSR"/>
</dbReference>
<feature type="domain" description="HTH lysR-type" evidence="5">
    <location>
        <begin position="6"/>
        <end position="63"/>
    </location>
</feature>
<dbReference type="EMBL" id="JACCKB010000021">
    <property type="protein sequence ID" value="NYZ67079.1"/>
    <property type="molecule type" value="Genomic_DNA"/>
</dbReference>
<gene>
    <name evidence="6" type="primary">gcvA</name>
    <name evidence="6" type="ORF">H0A36_13750</name>
</gene>
<dbReference type="GO" id="GO:0003700">
    <property type="term" value="F:DNA-binding transcription factor activity"/>
    <property type="evidence" value="ECO:0007669"/>
    <property type="project" value="InterPro"/>
</dbReference>
<dbReference type="InterPro" id="IPR036388">
    <property type="entry name" value="WH-like_DNA-bd_sf"/>
</dbReference>
<evidence type="ECO:0000259" key="5">
    <source>
        <dbReference type="PROSITE" id="PS50931"/>
    </source>
</evidence>
<dbReference type="FunFam" id="1.10.10.10:FF:000038">
    <property type="entry name" value="Glycine cleavage system transcriptional activator"/>
    <property type="match status" value="1"/>
</dbReference>
<comment type="similarity">
    <text evidence="1">Belongs to the LysR transcriptional regulatory family.</text>
</comment>
<dbReference type="NCBIfam" id="NF008352">
    <property type="entry name" value="PRK11139.1"/>
    <property type="match status" value="1"/>
</dbReference>
<evidence type="ECO:0000256" key="2">
    <source>
        <dbReference type="ARBA" id="ARBA00023015"/>
    </source>
</evidence>
<dbReference type="SUPFAM" id="SSF46785">
    <property type="entry name" value="Winged helix' DNA-binding domain"/>
    <property type="match status" value="1"/>
</dbReference>
<proteinExistence type="inferred from homology"/>
<accession>A0A853I399</accession>
<dbReference type="Gene3D" id="1.10.10.10">
    <property type="entry name" value="Winged helix-like DNA-binding domain superfamily/Winged helix DNA-binding domain"/>
    <property type="match status" value="1"/>
</dbReference>
<dbReference type="InterPro" id="IPR058163">
    <property type="entry name" value="LysR-type_TF_proteobact-type"/>
</dbReference>